<reference evidence="2 3" key="1">
    <citation type="submission" date="2020-08" db="EMBL/GenBank/DDBJ databases">
        <title>Genomic Encyclopedia of Type Strains, Phase IV (KMG-IV): sequencing the most valuable type-strain genomes for metagenomic binning, comparative biology and taxonomic classification.</title>
        <authorList>
            <person name="Goeker M."/>
        </authorList>
    </citation>
    <scope>NUCLEOTIDE SEQUENCE [LARGE SCALE GENOMIC DNA]</scope>
    <source>
        <strain evidence="2 3">DSM 104969</strain>
    </source>
</reference>
<dbReference type="FunFam" id="3.40.50.880:FF:000033">
    <property type="entry name" value="Glutamine amidotransferase class-I"/>
    <property type="match status" value="1"/>
</dbReference>
<dbReference type="AlphaFoldDB" id="A0A840CP46"/>
<keyword evidence="3" id="KW-1185">Reference proteome</keyword>
<comment type="caution">
    <text evidence="2">The sequence shown here is derived from an EMBL/GenBank/DDBJ whole genome shotgun (WGS) entry which is preliminary data.</text>
</comment>
<accession>A0A840CP46</accession>
<dbReference type="GO" id="GO:0005829">
    <property type="term" value="C:cytosol"/>
    <property type="evidence" value="ECO:0007669"/>
    <property type="project" value="TreeGrafter"/>
</dbReference>
<dbReference type="CDD" id="cd01741">
    <property type="entry name" value="GATase1_1"/>
    <property type="match status" value="1"/>
</dbReference>
<evidence type="ECO:0000313" key="3">
    <source>
        <dbReference type="Proteomes" id="UP000555103"/>
    </source>
</evidence>
<keyword evidence="2" id="KW-0315">Glutamine amidotransferase</keyword>
<dbReference type="PANTHER" id="PTHR42695:SF5">
    <property type="entry name" value="GLUTAMINE AMIDOTRANSFERASE YLR126C-RELATED"/>
    <property type="match status" value="1"/>
</dbReference>
<keyword evidence="2" id="KW-0808">Transferase</keyword>
<dbReference type="Proteomes" id="UP000555103">
    <property type="component" value="Unassembled WGS sequence"/>
</dbReference>
<dbReference type="RefSeq" id="WP_183308026.1">
    <property type="nucleotide sequence ID" value="NZ_JACIEP010000011.1"/>
</dbReference>
<feature type="domain" description="Glutamine amidotransferase" evidence="1">
    <location>
        <begin position="29"/>
        <end position="190"/>
    </location>
</feature>
<gene>
    <name evidence="2" type="ORF">GGR21_003081</name>
</gene>
<dbReference type="InterPro" id="IPR044992">
    <property type="entry name" value="ChyE-like"/>
</dbReference>
<evidence type="ECO:0000313" key="2">
    <source>
        <dbReference type="EMBL" id="MBB4037166.1"/>
    </source>
</evidence>
<dbReference type="Pfam" id="PF00117">
    <property type="entry name" value="GATase"/>
    <property type="match status" value="1"/>
</dbReference>
<protein>
    <submittedName>
        <fullName evidence="2">GMP synthase-like glutamine amidotransferase</fullName>
    </submittedName>
</protein>
<dbReference type="GO" id="GO:0016740">
    <property type="term" value="F:transferase activity"/>
    <property type="evidence" value="ECO:0007669"/>
    <property type="project" value="UniProtKB-KW"/>
</dbReference>
<dbReference type="SUPFAM" id="SSF52317">
    <property type="entry name" value="Class I glutamine amidotransferase-like"/>
    <property type="match status" value="1"/>
</dbReference>
<dbReference type="Gene3D" id="3.40.50.880">
    <property type="match status" value="1"/>
</dbReference>
<dbReference type="InterPro" id="IPR017926">
    <property type="entry name" value="GATASE"/>
</dbReference>
<evidence type="ECO:0000259" key="1">
    <source>
        <dbReference type="Pfam" id="PF00117"/>
    </source>
</evidence>
<organism evidence="2 3">
    <name type="scientific">Dysgonomonas hofstadii</name>
    <dbReference type="NCBI Taxonomy" id="637886"/>
    <lineage>
        <taxon>Bacteria</taxon>
        <taxon>Pseudomonadati</taxon>
        <taxon>Bacteroidota</taxon>
        <taxon>Bacteroidia</taxon>
        <taxon>Bacteroidales</taxon>
        <taxon>Dysgonomonadaceae</taxon>
        <taxon>Dysgonomonas</taxon>
    </lineage>
</organism>
<sequence>MEKICTVHYIQHVPYEGLGYIEKWVKEKEYNLSVTKIYEDQILPDMSQFDMLVVMGGPMGVYEEDKYPWLKKEKAFVLQAIEAGKTVIGICLGAQLIASALGADVYPNKEKEIGWWPVAFTDSVAQELFDSKEKYFVAFQWHGDTFDLPPLDGVRLLASSEACTNQAFLYKENVLALQFHFEVTEESRDDIIVNGKSAFTEGKYIQTEEYIRNNV</sequence>
<dbReference type="PROSITE" id="PS51273">
    <property type="entry name" value="GATASE_TYPE_1"/>
    <property type="match status" value="1"/>
</dbReference>
<proteinExistence type="predicted"/>
<dbReference type="EMBL" id="JACIEP010000011">
    <property type="protein sequence ID" value="MBB4037166.1"/>
    <property type="molecule type" value="Genomic_DNA"/>
</dbReference>
<dbReference type="InterPro" id="IPR029062">
    <property type="entry name" value="Class_I_gatase-like"/>
</dbReference>
<name>A0A840CP46_9BACT</name>
<dbReference type="PANTHER" id="PTHR42695">
    <property type="entry name" value="GLUTAMINE AMIDOTRANSFERASE YLR126C-RELATED"/>
    <property type="match status" value="1"/>
</dbReference>